<dbReference type="PANTHER" id="PTHR32344">
    <property type="entry name" value="U1-TYPE DOMAIN-CONTAINING PROTEIN"/>
    <property type="match status" value="1"/>
</dbReference>
<dbReference type="EMBL" id="VUJU01014740">
    <property type="protein sequence ID" value="KAF0701447.1"/>
    <property type="molecule type" value="Genomic_DNA"/>
</dbReference>
<dbReference type="AlphaFoldDB" id="A0A6G0VM39"/>
<evidence type="ECO:0008006" key="3">
    <source>
        <dbReference type="Google" id="ProtNLM"/>
    </source>
</evidence>
<dbReference type="GO" id="GO:0006357">
    <property type="term" value="P:regulation of transcription by RNA polymerase II"/>
    <property type="evidence" value="ECO:0007669"/>
    <property type="project" value="InterPro"/>
</dbReference>
<gene>
    <name evidence="1" type="ORF">FWK35_00033133</name>
</gene>
<keyword evidence="2" id="KW-1185">Reference proteome</keyword>
<dbReference type="Proteomes" id="UP000478052">
    <property type="component" value="Unassembled WGS sequence"/>
</dbReference>
<dbReference type="OrthoDB" id="6582565at2759"/>
<dbReference type="InterPro" id="IPR033375">
    <property type="entry name" value="Cggbp1"/>
</dbReference>
<sequence length="225" mass="25585">MPKDKQPISSRLKSFVSKFGACTFSTDGKFLYCKYCDVKVGSEKRFNVTQHINTDKHKKSVIHKEKNQNLFELQKVQQLVSNSKKSSFNKDLCSAMLSANIPLNKLSNVQFKEFLEKYTGKQIPAITTLRKGYVDEIYSETMNKIRNAITGKKIWVSIDETTDSLGRYVANVVIGTLETDGPGQTFLLNSEVLTKANHSTISKLFDNSMHLLWPEEVRHDDVLLL</sequence>
<protein>
    <recommendedName>
        <fullName evidence="3">CGG triplet repeat-binding protein 1</fullName>
    </recommendedName>
</protein>
<comment type="caution">
    <text evidence="1">The sequence shown here is derived from an EMBL/GenBank/DDBJ whole genome shotgun (WGS) entry which is preliminary data.</text>
</comment>
<dbReference type="GO" id="GO:0005634">
    <property type="term" value="C:nucleus"/>
    <property type="evidence" value="ECO:0007669"/>
    <property type="project" value="InterPro"/>
</dbReference>
<dbReference type="PANTHER" id="PTHR32344:SF1">
    <property type="entry name" value="U1-TYPE DOMAIN-CONTAINING PROTEIN"/>
    <property type="match status" value="1"/>
</dbReference>
<organism evidence="1 2">
    <name type="scientific">Aphis craccivora</name>
    <name type="common">Cowpea aphid</name>
    <dbReference type="NCBI Taxonomy" id="307492"/>
    <lineage>
        <taxon>Eukaryota</taxon>
        <taxon>Metazoa</taxon>
        <taxon>Ecdysozoa</taxon>
        <taxon>Arthropoda</taxon>
        <taxon>Hexapoda</taxon>
        <taxon>Insecta</taxon>
        <taxon>Pterygota</taxon>
        <taxon>Neoptera</taxon>
        <taxon>Paraneoptera</taxon>
        <taxon>Hemiptera</taxon>
        <taxon>Sternorrhyncha</taxon>
        <taxon>Aphidomorpha</taxon>
        <taxon>Aphidoidea</taxon>
        <taxon>Aphididae</taxon>
        <taxon>Aphidini</taxon>
        <taxon>Aphis</taxon>
        <taxon>Aphis</taxon>
    </lineage>
</organism>
<proteinExistence type="predicted"/>
<evidence type="ECO:0000313" key="2">
    <source>
        <dbReference type="Proteomes" id="UP000478052"/>
    </source>
</evidence>
<dbReference type="GO" id="GO:0003690">
    <property type="term" value="F:double-stranded DNA binding"/>
    <property type="evidence" value="ECO:0007669"/>
    <property type="project" value="InterPro"/>
</dbReference>
<reference evidence="1 2" key="1">
    <citation type="submission" date="2019-08" db="EMBL/GenBank/DDBJ databases">
        <title>Whole genome of Aphis craccivora.</title>
        <authorList>
            <person name="Voronova N.V."/>
            <person name="Shulinski R.S."/>
            <person name="Bandarenka Y.V."/>
            <person name="Zhorov D.G."/>
            <person name="Warner D."/>
        </authorList>
    </citation>
    <scope>NUCLEOTIDE SEQUENCE [LARGE SCALE GENOMIC DNA]</scope>
    <source>
        <strain evidence="1">180601</strain>
        <tissue evidence="1">Whole Body</tissue>
    </source>
</reference>
<evidence type="ECO:0000313" key="1">
    <source>
        <dbReference type="EMBL" id="KAF0701447.1"/>
    </source>
</evidence>
<name>A0A6G0VM39_APHCR</name>
<accession>A0A6G0VM39</accession>